<dbReference type="RefSeq" id="WP_382386922.1">
    <property type="nucleotide sequence ID" value="NZ_JBHLWI010000016.1"/>
</dbReference>
<evidence type="ECO:0000313" key="2">
    <source>
        <dbReference type="Proteomes" id="UP001589797"/>
    </source>
</evidence>
<evidence type="ECO:0000313" key="1">
    <source>
        <dbReference type="EMBL" id="MFC0262477.1"/>
    </source>
</evidence>
<evidence type="ECO:0008006" key="3">
    <source>
        <dbReference type="Google" id="ProtNLM"/>
    </source>
</evidence>
<comment type="caution">
    <text evidence="1">The sequence shown here is derived from an EMBL/GenBank/DDBJ whole genome shotgun (WGS) entry which is preliminary data.</text>
</comment>
<organism evidence="1 2">
    <name type="scientific">Fontibacter flavus</name>
    <dbReference type="NCBI Taxonomy" id="654838"/>
    <lineage>
        <taxon>Bacteria</taxon>
        <taxon>Pseudomonadati</taxon>
        <taxon>Bacteroidota</taxon>
        <taxon>Cytophagia</taxon>
        <taxon>Cytophagales</taxon>
        <taxon>Cyclobacteriaceae</taxon>
        <taxon>Fontibacter</taxon>
    </lineage>
</organism>
<sequence>MSSCKFYSKENELSILNTTQVVKNEDFDLPINLESILISEVSENLFIPGKTIAIGDLLIISDQASQGLFHLYHISENNYLGIFGSRGAGPLEIFDVWSFFPYHENQFGAYDPELAKVLIYDIDTLLLKNSALKEVIQKDMLYNGFVHISGQELVMTGSYQQEQQFRMFKYNLSDSTVGRPSAFGELPQLSEALPAGLKHPQFRALDADIQATTFVNGASLGDFVFLSYPHLPLIELYNGQTESKISTVGPHQVPSFEELTKEPFYTSPVITKDYLYVLDRQIKDGSEIKVFDLSGKPVKRYRLDIEIFRFSIYQDNLIFALTSNSDNSEYQLVKFHIHE</sequence>
<gene>
    <name evidence="1" type="ORF">ACFFIP_07250</name>
</gene>
<keyword evidence="2" id="KW-1185">Reference proteome</keyword>
<protein>
    <recommendedName>
        <fullName evidence="3">TolB-like 6-blade propeller-like</fullName>
    </recommendedName>
</protein>
<proteinExistence type="predicted"/>
<reference evidence="1 2" key="1">
    <citation type="submission" date="2024-09" db="EMBL/GenBank/DDBJ databases">
        <authorList>
            <person name="Sun Q."/>
            <person name="Mori K."/>
        </authorList>
    </citation>
    <scope>NUCLEOTIDE SEQUENCE [LARGE SCALE GENOMIC DNA]</scope>
    <source>
        <strain evidence="1 2">CCM 7650</strain>
    </source>
</reference>
<dbReference type="EMBL" id="JBHLWI010000016">
    <property type="protein sequence ID" value="MFC0262477.1"/>
    <property type="molecule type" value="Genomic_DNA"/>
</dbReference>
<dbReference type="Proteomes" id="UP001589797">
    <property type="component" value="Unassembled WGS sequence"/>
</dbReference>
<accession>A0ABV6FRJ7</accession>
<name>A0ABV6FRJ7_9BACT</name>